<dbReference type="Proteomes" id="UP000095280">
    <property type="component" value="Unplaced"/>
</dbReference>
<dbReference type="InterPro" id="IPR008921">
    <property type="entry name" value="DNA_pol3_clamp-load_cplx_C"/>
</dbReference>
<evidence type="ECO:0000256" key="1">
    <source>
        <dbReference type="SAM" id="MobiDB-lite"/>
    </source>
</evidence>
<sequence length="437" mass="48128">MKRLGSGLDSTATESQRPTCFLSEKQDADLSGVDRGHDSDNYWLGQRTQAVPDPTAYAESAISFYQGSAQRRVPRARRSVPEAMNDLLSGFWAGWPTRTEKFFIDSIDENLPRRCSLPHRWRFPSLLSVHGIEGAFYGEGAKTTPDEVNAKVEWPIAQRLFGGAAASPNQLPMAAGTGFSDFQHPHFQAARKATKNCCTRVEPDMTSEGGQHPFRGTKLMAAYLCTRSARFDWAGLASVNCSTSPPPNRPPKPRSAVVDQTSDALAWRSTGPATLDDGVRTRRQAWQVLKKCAAEEPTCQPARQSVPAAEADHPRRGRQHDHGGAQSALRRTMEVCAKTPRFCLICNYVSRIIPRPLGSRVRRPRASSSPSAWCATNIHARPVRNLLLDGYSGEQVLNQLHDHLLTDQIGLDRPALTDGADEFLQLCAVCAIATDRN</sequence>
<evidence type="ECO:0000313" key="3">
    <source>
        <dbReference type="WBParaSite" id="maker-unitig_32755-snap-gene-0.2-mRNA-1"/>
    </source>
</evidence>
<reference evidence="3" key="1">
    <citation type="submission" date="2016-11" db="UniProtKB">
        <authorList>
            <consortium name="WormBaseParasite"/>
        </authorList>
    </citation>
    <scope>IDENTIFICATION</scope>
</reference>
<dbReference type="GO" id="GO:0003677">
    <property type="term" value="F:DNA binding"/>
    <property type="evidence" value="ECO:0007669"/>
    <property type="project" value="InterPro"/>
</dbReference>
<accession>A0A1I8FH04</accession>
<proteinExistence type="predicted"/>
<name>A0A1I8FH04_9PLAT</name>
<protein>
    <submittedName>
        <fullName evidence="3">Uncharacterized protein</fullName>
    </submittedName>
</protein>
<evidence type="ECO:0000313" key="2">
    <source>
        <dbReference type="Proteomes" id="UP000095280"/>
    </source>
</evidence>
<keyword evidence="2" id="KW-1185">Reference proteome</keyword>
<feature type="compositionally biased region" description="Polar residues" evidence="1">
    <location>
        <begin position="8"/>
        <end position="18"/>
    </location>
</feature>
<organism evidence="2 3">
    <name type="scientific">Macrostomum lignano</name>
    <dbReference type="NCBI Taxonomy" id="282301"/>
    <lineage>
        <taxon>Eukaryota</taxon>
        <taxon>Metazoa</taxon>
        <taxon>Spiralia</taxon>
        <taxon>Lophotrochozoa</taxon>
        <taxon>Platyhelminthes</taxon>
        <taxon>Rhabditophora</taxon>
        <taxon>Macrostomorpha</taxon>
        <taxon>Macrostomida</taxon>
        <taxon>Macrostomidae</taxon>
        <taxon>Macrostomum</taxon>
    </lineage>
</organism>
<dbReference type="GO" id="GO:0006260">
    <property type="term" value="P:DNA replication"/>
    <property type="evidence" value="ECO:0007669"/>
    <property type="project" value="InterPro"/>
</dbReference>
<feature type="region of interest" description="Disordered" evidence="1">
    <location>
        <begin position="1"/>
        <end position="27"/>
    </location>
</feature>
<feature type="region of interest" description="Disordered" evidence="1">
    <location>
        <begin position="299"/>
        <end position="326"/>
    </location>
</feature>
<dbReference type="WBParaSite" id="maker-unitig_32755-snap-gene-0.2-mRNA-1">
    <property type="protein sequence ID" value="maker-unitig_32755-snap-gene-0.2-mRNA-1"/>
    <property type="gene ID" value="maker-unitig_32755-snap-gene-0.2"/>
</dbReference>
<dbReference type="SUPFAM" id="SSF48019">
    <property type="entry name" value="post-AAA+ oligomerization domain-like"/>
    <property type="match status" value="1"/>
</dbReference>
<dbReference type="AlphaFoldDB" id="A0A1I8FH04"/>